<gene>
    <name evidence="3" type="ORF">HMI01_06550</name>
    <name evidence="4" type="ORF">SAMN05421668_10521</name>
</gene>
<dbReference type="InterPro" id="IPR004919">
    <property type="entry name" value="GmrSD_N"/>
</dbReference>
<name>A0A1I6R1I3_9BACI</name>
<evidence type="ECO:0000313" key="3">
    <source>
        <dbReference type="EMBL" id="GEM03667.1"/>
    </source>
</evidence>
<evidence type="ECO:0000259" key="1">
    <source>
        <dbReference type="Pfam" id="PF03235"/>
    </source>
</evidence>
<feature type="domain" description="GmrSD restriction endonucleases N-terminal" evidence="1">
    <location>
        <begin position="13"/>
        <end position="244"/>
    </location>
</feature>
<dbReference type="Pfam" id="PF07510">
    <property type="entry name" value="GmrSD_C"/>
    <property type="match status" value="1"/>
</dbReference>
<dbReference type="EMBL" id="BJWJ01000004">
    <property type="protein sequence ID" value="GEM03667.1"/>
    <property type="molecule type" value="Genomic_DNA"/>
</dbReference>
<evidence type="ECO:0000313" key="6">
    <source>
        <dbReference type="Proteomes" id="UP000321773"/>
    </source>
</evidence>
<dbReference type="PANTHER" id="PTHR35149:SF2">
    <property type="entry name" value="DUF262 DOMAIN-CONTAINING PROTEIN"/>
    <property type="match status" value="1"/>
</dbReference>
<protein>
    <submittedName>
        <fullName evidence="4">Uncharacterized conserved protein, contains ParB-like and HNH nuclease domains</fullName>
    </submittedName>
</protein>
<evidence type="ECO:0000313" key="5">
    <source>
        <dbReference type="Proteomes" id="UP000199139"/>
    </source>
</evidence>
<organism evidence="4 5">
    <name type="scientific">Halolactibacillus miurensis</name>
    <dbReference type="NCBI Taxonomy" id="306541"/>
    <lineage>
        <taxon>Bacteria</taxon>
        <taxon>Bacillati</taxon>
        <taxon>Bacillota</taxon>
        <taxon>Bacilli</taxon>
        <taxon>Bacillales</taxon>
        <taxon>Bacillaceae</taxon>
        <taxon>Halolactibacillus</taxon>
    </lineage>
</organism>
<dbReference type="Proteomes" id="UP000199139">
    <property type="component" value="Unassembled WGS sequence"/>
</dbReference>
<accession>A0A1I6R1I3</accession>
<dbReference type="Proteomes" id="UP000321773">
    <property type="component" value="Unassembled WGS sequence"/>
</dbReference>
<evidence type="ECO:0000259" key="2">
    <source>
        <dbReference type="Pfam" id="PF07510"/>
    </source>
</evidence>
<reference evidence="4 5" key="1">
    <citation type="submission" date="2016-10" db="EMBL/GenBank/DDBJ databases">
        <authorList>
            <person name="de Groot N.N."/>
        </authorList>
    </citation>
    <scope>NUCLEOTIDE SEQUENCE [LARGE SCALE GENOMIC DNA]</scope>
    <source>
        <strain evidence="4 5">DSM 17074</strain>
    </source>
</reference>
<sequence length="559" mass="66244">MGIINSGFLTVSTFLQQHIYHVPEYQRGYSWTEDQLEDYWIDLMQLAEDDGLGSHFLGQIVVHFERDTEKWFIIDGQQRTSTSIIILDAIRDILDHLHEVEHLEDAKIEADDLTSKYIGRVTPKRNDERLILGETDKEFFKKIVQRRGIIHSENIKVKRLSNSEELILKASKYFHKKLNELVNEEKDPDAKYNKIISVMNLILDQFKVMYVETDDINEAFIIFETLNARGKELETSDLLKNHVFRSSSDRIENIKEKWSRMIENLDNADPTKFIRHYWNGKYKFVREKDLYKNIRKEIDTPQKVEELIDTLVDLSELYFALNNPKSINYYQSPSLNERMTELQNLGAKSYYPILLGLENKHYSEEDIDQVLAALECLIVRNFVVSSKVANKYEIEFAKIARQINNDDYVTSQSIVEAVRDLIISDEEFKENFKYFTTKKTPVIRYLLRKIHNSFNYETRIINDNGRIHIEHIMPKKPREWKVSEDVHKDYLWRLGNLTLLGEEYNRSATNKTFDLKKEVYKKSQIKMTKQLENYDTWKVKDIEKRQMEFADISVGIWAK</sequence>
<dbReference type="PANTHER" id="PTHR35149">
    <property type="entry name" value="SLL5132 PROTEIN"/>
    <property type="match status" value="1"/>
</dbReference>
<dbReference type="EMBL" id="FPAI01000005">
    <property type="protein sequence ID" value="SFS58480.1"/>
    <property type="molecule type" value="Genomic_DNA"/>
</dbReference>
<dbReference type="Pfam" id="PF03235">
    <property type="entry name" value="GmrSD_N"/>
    <property type="match status" value="1"/>
</dbReference>
<keyword evidence="6" id="KW-1185">Reference proteome</keyword>
<dbReference type="AlphaFoldDB" id="A0A1I6R1I3"/>
<dbReference type="RefSeq" id="WP_062321556.1">
    <property type="nucleotide sequence ID" value="NZ_BJWJ01000004.1"/>
</dbReference>
<feature type="domain" description="GmrSD restriction endonucleases C-terminal" evidence="2">
    <location>
        <begin position="424"/>
        <end position="551"/>
    </location>
</feature>
<dbReference type="InterPro" id="IPR011089">
    <property type="entry name" value="GmrSD_C"/>
</dbReference>
<proteinExistence type="predicted"/>
<evidence type="ECO:0000313" key="4">
    <source>
        <dbReference type="EMBL" id="SFS58480.1"/>
    </source>
</evidence>
<reference evidence="3 6" key="2">
    <citation type="submission" date="2019-07" db="EMBL/GenBank/DDBJ databases">
        <title>Whole genome shotgun sequence of Halolactibacillus miurensis NBRC 100873.</title>
        <authorList>
            <person name="Hosoyama A."/>
            <person name="Uohara A."/>
            <person name="Ohji S."/>
            <person name="Ichikawa N."/>
        </authorList>
    </citation>
    <scope>NUCLEOTIDE SEQUENCE [LARGE SCALE GENOMIC DNA]</scope>
    <source>
        <strain evidence="3 6">NBRC 100873</strain>
    </source>
</reference>
<dbReference type="STRING" id="306541.SAMN05421668_10521"/>